<evidence type="ECO:0000259" key="9">
    <source>
        <dbReference type="PROSITE" id="PS50850"/>
    </source>
</evidence>
<feature type="transmembrane region" description="Helical" evidence="8">
    <location>
        <begin position="84"/>
        <end position="103"/>
    </location>
</feature>
<evidence type="ECO:0000256" key="8">
    <source>
        <dbReference type="RuleBase" id="RU365088"/>
    </source>
</evidence>
<dbReference type="InterPro" id="IPR020846">
    <property type="entry name" value="MFS_dom"/>
</dbReference>
<feature type="transmembrane region" description="Helical" evidence="8">
    <location>
        <begin position="254"/>
        <end position="274"/>
    </location>
</feature>
<dbReference type="EMBL" id="JACIDO010000016">
    <property type="protein sequence ID" value="MBB3938059.1"/>
    <property type="molecule type" value="Genomic_DNA"/>
</dbReference>
<dbReference type="PANTHER" id="PTHR23502">
    <property type="entry name" value="MAJOR FACILITATOR SUPERFAMILY"/>
    <property type="match status" value="1"/>
</dbReference>
<keyword evidence="6 8" id="KW-1133">Transmembrane helix</keyword>
<dbReference type="PROSITE" id="PS50850">
    <property type="entry name" value="MFS"/>
    <property type="match status" value="1"/>
</dbReference>
<feature type="transmembrane region" description="Helical" evidence="8">
    <location>
        <begin position="142"/>
        <end position="161"/>
    </location>
</feature>
<evidence type="ECO:0000256" key="5">
    <source>
        <dbReference type="ARBA" id="ARBA00022692"/>
    </source>
</evidence>
<feature type="transmembrane region" description="Helical" evidence="8">
    <location>
        <begin position="20"/>
        <end position="40"/>
    </location>
</feature>
<dbReference type="GO" id="GO:0042910">
    <property type="term" value="F:xenobiotic transmembrane transporter activity"/>
    <property type="evidence" value="ECO:0007669"/>
    <property type="project" value="InterPro"/>
</dbReference>
<keyword evidence="8" id="KW-0997">Cell inner membrane</keyword>
<feature type="transmembrane region" description="Helical" evidence="8">
    <location>
        <begin position="286"/>
        <end position="307"/>
    </location>
</feature>
<dbReference type="Gene3D" id="1.20.1720.10">
    <property type="entry name" value="Multidrug resistance protein D"/>
    <property type="match status" value="1"/>
</dbReference>
<evidence type="ECO:0000256" key="7">
    <source>
        <dbReference type="ARBA" id="ARBA00023136"/>
    </source>
</evidence>
<sequence>MTSQANAHGESPTSFRKEALILGLVSLAGPLAMNMYVPAFPEMAKALGTTSATIQLSLTSYLAALAVGQNIFGPVSDRFGRKPALYAGLLLFIVSSIGASLAAAAEALIVWRFLQGIGACAAMAVPRALIRDRYTGSTAARMMSLMVLVISIGPLISPLAGTALVEVYGWTSIFWFLTAAGVVALALVVTQVPETLPVASRVSGMATLRGYGLLLRDRSFICAALMIGLAQATFFAYVSGAPFVFMTIYELTPLQFSMVFGFSAVMWSGSAQLSGPFMDRFGAARLLGYCVGANAVLTSALLVVGLLDLGGMLVLILGVAMVLFSMGILVPVGTVMALHAHGAAAGSASAILGTAGFAAGALASFVVAAAADGTALPMLGTMTACALLSAAAASVALKFRPADLG</sequence>
<feature type="transmembrane region" description="Helical" evidence="8">
    <location>
        <begin position="52"/>
        <end position="72"/>
    </location>
</feature>
<dbReference type="CDD" id="cd17320">
    <property type="entry name" value="MFS_MdfA_MDR_like"/>
    <property type="match status" value="1"/>
</dbReference>
<feature type="transmembrane region" description="Helical" evidence="8">
    <location>
        <begin position="350"/>
        <end position="370"/>
    </location>
</feature>
<dbReference type="SUPFAM" id="SSF103473">
    <property type="entry name" value="MFS general substrate transporter"/>
    <property type="match status" value="1"/>
</dbReference>
<dbReference type="AlphaFoldDB" id="A0A7W6BU40"/>
<keyword evidence="4" id="KW-1003">Cell membrane</keyword>
<evidence type="ECO:0000313" key="10">
    <source>
        <dbReference type="EMBL" id="MBB3938059.1"/>
    </source>
</evidence>
<keyword evidence="7 8" id="KW-0472">Membrane</keyword>
<dbReference type="InterPro" id="IPR004812">
    <property type="entry name" value="Efflux_drug-R_Bcr/CmlA"/>
</dbReference>
<dbReference type="Pfam" id="PF07690">
    <property type="entry name" value="MFS_1"/>
    <property type="match status" value="1"/>
</dbReference>
<dbReference type="InterPro" id="IPR036259">
    <property type="entry name" value="MFS_trans_sf"/>
</dbReference>
<comment type="similarity">
    <text evidence="2 8">Belongs to the major facilitator superfamily. Bcr/CmlA family.</text>
</comment>
<keyword evidence="3 8" id="KW-0813">Transport</keyword>
<name>A0A7W6BU40_9HYPH</name>
<dbReference type="InterPro" id="IPR011701">
    <property type="entry name" value="MFS"/>
</dbReference>
<feature type="transmembrane region" description="Helical" evidence="8">
    <location>
        <begin position="313"/>
        <end position="338"/>
    </location>
</feature>
<keyword evidence="11" id="KW-1185">Reference proteome</keyword>
<feature type="transmembrane region" description="Helical" evidence="8">
    <location>
        <begin position="376"/>
        <end position="397"/>
    </location>
</feature>
<evidence type="ECO:0000313" key="11">
    <source>
        <dbReference type="Proteomes" id="UP000531216"/>
    </source>
</evidence>
<accession>A0A7W6BU40</accession>
<keyword evidence="5 8" id="KW-0812">Transmembrane</keyword>
<evidence type="ECO:0000256" key="3">
    <source>
        <dbReference type="ARBA" id="ARBA00022448"/>
    </source>
</evidence>
<dbReference type="PANTHER" id="PTHR23502:SF132">
    <property type="entry name" value="POLYAMINE TRANSPORTER 2-RELATED"/>
    <property type="match status" value="1"/>
</dbReference>
<organism evidence="10 11">
    <name type="scientific">Aureimonas phyllosphaerae</name>
    <dbReference type="NCBI Taxonomy" id="1166078"/>
    <lineage>
        <taxon>Bacteria</taxon>
        <taxon>Pseudomonadati</taxon>
        <taxon>Pseudomonadota</taxon>
        <taxon>Alphaproteobacteria</taxon>
        <taxon>Hyphomicrobiales</taxon>
        <taxon>Aurantimonadaceae</taxon>
        <taxon>Aureimonas</taxon>
    </lineage>
</organism>
<dbReference type="Proteomes" id="UP000531216">
    <property type="component" value="Unassembled WGS sequence"/>
</dbReference>
<evidence type="ECO:0000256" key="1">
    <source>
        <dbReference type="ARBA" id="ARBA00004651"/>
    </source>
</evidence>
<comment type="caution">
    <text evidence="10">The sequence shown here is derived from an EMBL/GenBank/DDBJ whole genome shotgun (WGS) entry which is preliminary data.</text>
</comment>
<feature type="transmembrane region" description="Helical" evidence="8">
    <location>
        <begin position="109"/>
        <end position="130"/>
    </location>
</feature>
<comment type="subcellular location">
    <subcellularLocation>
        <location evidence="8">Cell inner membrane</location>
        <topology evidence="8">Multi-pass membrane protein</topology>
    </subcellularLocation>
    <subcellularLocation>
        <location evidence="1">Cell membrane</location>
        <topology evidence="1">Multi-pass membrane protein</topology>
    </subcellularLocation>
</comment>
<proteinExistence type="inferred from homology"/>
<dbReference type="RefSeq" id="WP_175526938.1">
    <property type="nucleotide sequence ID" value="NZ_FOOA01000026.1"/>
</dbReference>
<reference evidence="10 11" key="1">
    <citation type="submission" date="2020-08" db="EMBL/GenBank/DDBJ databases">
        <title>Genomic Encyclopedia of Type Strains, Phase IV (KMG-IV): sequencing the most valuable type-strain genomes for metagenomic binning, comparative biology and taxonomic classification.</title>
        <authorList>
            <person name="Goeker M."/>
        </authorList>
    </citation>
    <scope>NUCLEOTIDE SEQUENCE [LARGE SCALE GENOMIC DNA]</scope>
    <source>
        <strain evidence="10 11">DSM 25024</strain>
    </source>
</reference>
<feature type="domain" description="Major facilitator superfamily (MFS) profile" evidence="9">
    <location>
        <begin position="18"/>
        <end position="404"/>
    </location>
</feature>
<dbReference type="GO" id="GO:0005886">
    <property type="term" value="C:plasma membrane"/>
    <property type="evidence" value="ECO:0007669"/>
    <property type="project" value="UniProtKB-SubCell"/>
</dbReference>
<dbReference type="GO" id="GO:1990961">
    <property type="term" value="P:xenobiotic detoxification by transmembrane export across the plasma membrane"/>
    <property type="evidence" value="ECO:0007669"/>
    <property type="project" value="InterPro"/>
</dbReference>
<dbReference type="NCBIfam" id="TIGR00710">
    <property type="entry name" value="efflux_Bcr_CflA"/>
    <property type="match status" value="1"/>
</dbReference>
<evidence type="ECO:0000256" key="4">
    <source>
        <dbReference type="ARBA" id="ARBA00022475"/>
    </source>
</evidence>
<feature type="transmembrane region" description="Helical" evidence="8">
    <location>
        <begin position="173"/>
        <end position="199"/>
    </location>
</feature>
<evidence type="ECO:0000256" key="2">
    <source>
        <dbReference type="ARBA" id="ARBA00006236"/>
    </source>
</evidence>
<protein>
    <recommendedName>
        <fullName evidence="8">Bcr/CflA family efflux transporter</fullName>
    </recommendedName>
</protein>
<feature type="transmembrane region" description="Helical" evidence="8">
    <location>
        <begin position="220"/>
        <end position="248"/>
    </location>
</feature>
<evidence type="ECO:0000256" key="6">
    <source>
        <dbReference type="ARBA" id="ARBA00022989"/>
    </source>
</evidence>
<gene>
    <name evidence="10" type="ORF">GGR05_004229</name>
</gene>